<name>A0A6C1B7N9_9RHOO</name>
<dbReference type="Proteomes" id="UP000501991">
    <property type="component" value="Chromosome"/>
</dbReference>
<dbReference type="AlphaFoldDB" id="A0A6C1B7N9"/>
<organism evidence="1 2">
    <name type="scientific">Nitrogeniibacter mangrovi</name>
    <dbReference type="NCBI Taxonomy" id="2016596"/>
    <lineage>
        <taxon>Bacteria</taxon>
        <taxon>Pseudomonadati</taxon>
        <taxon>Pseudomonadota</taxon>
        <taxon>Betaproteobacteria</taxon>
        <taxon>Rhodocyclales</taxon>
        <taxon>Zoogloeaceae</taxon>
        <taxon>Nitrogeniibacter</taxon>
    </lineage>
</organism>
<evidence type="ECO:0008006" key="3">
    <source>
        <dbReference type="Google" id="ProtNLM"/>
    </source>
</evidence>
<dbReference type="EMBL" id="CP048836">
    <property type="protein sequence ID" value="QID18254.1"/>
    <property type="molecule type" value="Genomic_DNA"/>
</dbReference>
<dbReference type="InterPro" id="IPR029052">
    <property type="entry name" value="Metallo-depent_PP-like"/>
</dbReference>
<evidence type="ECO:0000313" key="1">
    <source>
        <dbReference type="EMBL" id="QID18254.1"/>
    </source>
</evidence>
<reference evidence="1 2" key="1">
    <citation type="submission" date="2020-02" db="EMBL/GenBank/DDBJ databases">
        <title>Nitrogenibacter mangrovi gen. nov., sp. nov. isolated from mangrove sediment, a denitrifying betaproteobacterium.</title>
        <authorList>
            <person name="Liao H."/>
            <person name="Tian Y."/>
        </authorList>
    </citation>
    <scope>NUCLEOTIDE SEQUENCE [LARGE SCALE GENOMIC DNA]</scope>
    <source>
        <strain evidence="1 2">M9-3-2</strain>
    </source>
</reference>
<keyword evidence="2" id="KW-1185">Reference proteome</keyword>
<gene>
    <name evidence="1" type="ORF">G3580_11770</name>
</gene>
<accession>A0A6C1B7N9</accession>
<dbReference type="SUPFAM" id="SSF56300">
    <property type="entry name" value="Metallo-dependent phosphatases"/>
    <property type="match status" value="1"/>
</dbReference>
<dbReference type="KEGG" id="azq:G3580_11770"/>
<dbReference type="Gene3D" id="3.60.21.10">
    <property type="match status" value="1"/>
</dbReference>
<sequence>MNTPGRSCPLRYRYGAAAIARAPERVAEVLYVVGGLYGNLPALEALQALIAQESAPVRLCFNGDFNWFNVDATDFRRINETVLAHDALVGNVEAELQPGADDAGCGCAYPPDVDAGLVERSNRIHARLKATASAHPDLLARLATCPMLARYRVGALRIGVVHGDADRLAGWDFDAARLDDAAHRASIVPRFATADVDLFASSHTCLPVCRLIAPGRAVINNGAAGMPNFRDTGFGLVTRIARTPAPCAPLYGLTMAGTHVDALALHYDTGAWLETFARHWPPGSAAHVSYAERIRNGPAYRIEQARPS</sequence>
<dbReference type="RefSeq" id="WP_173765735.1">
    <property type="nucleotide sequence ID" value="NZ_CP048836.1"/>
</dbReference>
<proteinExistence type="predicted"/>
<evidence type="ECO:0000313" key="2">
    <source>
        <dbReference type="Proteomes" id="UP000501991"/>
    </source>
</evidence>
<protein>
    <recommendedName>
        <fullName evidence="3">Calcineurin-like phosphoesterase domain-containing protein</fullName>
    </recommendedName>
</protein>